<comment type="subcellular location">
    <subcellularLocation>
        <location evidence="5">Cell membrane</location>
        <topology evidence="5">Multi-pass membrane protein</topology>
    </subcellularLocation>
    <subcellularLocation>
        <location evidence="1">Membrane</location>
        <topology evidence="1">Multi-pass membrane protein</topology>
    </subcellularLocation>
</comment>
<evidence type="ECO:0000256" key="5">
    <source>
        <dbReference type="RuleBase" id="RU363041"/>
    </source>
</evidence>
<evidence type="ECO:0000313" key="7">
    <source>
        <dbReference type="Proteomes" id="UP000249720"/>
    </source>
</evidence>
<organism evidence="6 7">
    <name type="scientific">Hydrotalea sandarakina</name>
    <dbReference type="NCBI Taxonomy" id="1004304"/>
    <lineage>
        <taxon>Bacteria</taxon>
        <taxon>Pseudomonadati</taxon>
        <taxon>Bacteroidota</taxon>
        <taxon>Chitinophagia</taxon>
        <taxon>Chitinophagales</taxon>
        <taxon>Chitinophagaceae</taxon>
        <taxon>Hydrotalea</taxon>
    </lineage>
</organism>
<dbReference type="GO" id="GO:0005886">
    <property type="term" value="C:plasma membrane"/>
    <property type="evidence" value="ECO:0007669"/>
    <property type="project" value="UniProtKB-SubCell"/>
</dbReference>
<feature type="transmembrane region" description="Helical" evidence="5">
    <location>
        <begin position="128"/>
        <end position="155"/>
    </location>
</feature>
<feature type="transmembrane region" description="Helical" evidence="5">
    <location>
        <begin position="47"/>
        <end position="65"/>
    </location>
</feature>
<keyword evidence="3 5" id="KW-1133">Transmembrane helix</keyword>
<accession>A0A2W7RI55</accession>
<comment type="caution">
    <text evidence="6">The sequence shown here is derived from an EMBL/GenBank/DDBJ whole genome shotgun (WGS) entry which is preliminary data.</text>
</comment>
<feature type="transmembrane region" description="Helical" evidence="5">
    <location>
        <begin position="6"/>
        <end position="35"/>
    </location>
</feature>
<evidence type="ECO:0000256" key="2">
    <source>
        <dbReference type="ARBA" id="ARBA00022692"/>
    </source>
</evidence>
<sequence length="241" mass="26188">MHEIWIYLLFFLVAFFYSSIGHGGASGYLAVMALLNFTPAVMKPTSLLLNTLVSFIAFVSFYRAGHFKSKLLWPLIAASIPFAFLGSILPVSELIYKKLLGVVLLISILRLLYQNAEKPVVKNPKWYVLFIIGALIGLVSGMIGMGGGILLAPVLLLMSWATQKQTAAICAIFIFLNSISGMVGQLNTGFPLSAQIISIIIIVLAGGWLGAYIGSKKLNEKGMKYMLAIVLIMASIKLLLV</sequence>
<reference evidence="6 7" key="1">
    <citation type="submission" date="2018-06" db="EMBL/GenBank/DDBJ databases">
        <title>Genomic Encyclopedia of Archaeal and Bacterial Type Strains, Phase II (KMG-II): from individual species to whole genera.</title>
        <authorList>
            <person name="Goeker M."/>
        </authorList>
    </citation>
    <scope>NUCLEOTIDE SEQUENCE [LARGE SCALE GENOMIC DNA]</scope>
    <source>
        <strain evidence="6 7">DSM 23241</strain>
    </source>
</reference>
<feature type="transmembrane region" description="Helical" evidence="5">
    <location>
        <begin position="167"/>
        <end position="186"/>
    </location>
</feature>
<evidence type="ECO:0000313" key="6">
    <source>
        <dbReference type="EMBL" id="PZX60074.1"/>
    </source>
</evidence>
<keyword evidence="2 5" id="KW-0812">Transmembrane</keyword>
<protein>
    <recommendedName>
        <fullName evidence="5">Probable membrane transporter protein</fullName>
    </recommendedName>
</protein>
<dbReference type="InterPro" id="IPR002781">
    <property type="entry name" value="TM_pro_TauE-like"/>
</dbReference>
<keyword evidence="4 5" id="KW-0472">Membrane</keyword>
<gene>
    <name evidence="6" type="ORF">LX80_02641</name>
</gene>
<dbReference type="RefSeq" id="WP_111297130.1">
    <property type="nucleotide sequence ID" value="NZ_QKZV01000011.1"/>
</dbReference>
<dbReference type="EMBL" id="QKZV01000011">
    <property type="protein sequence ID" value="PZX60074.1"/>
    <property type="molecule type" value="Genomic_DNA"/>
</dbReference>
<feature type="transmembrane region" description="Helical" evidence="5">
    <location>
        <begin position="71"/>
        <end position="92"/>
    </location>
</feature>
<name>A0A2W7RI55_9BACT</name>
<dbReference type="Proteomes" id="UP000249720">
    <property type="component" value="Unassembled WGS sequence"/>
</dbReference>
<keyword evidence="5" id="KW-1003">Cell membrane</keyword>
<dbReference type="AlphaFoldDB" id="A0A2W7RI55"/>
<dbReference type="OrthoDB" id="560496at2"/>
<feature type="transmembrane region" description="Helical" evidence="5">
    <location>
        <begin position="192"/>
        <end position="213"/>
    </location>
</feature>
<evidence type="ECO:0000256" key="1">
    <source>
        <dbReference type="ARBA" id="ARBA00004141"/>
    </source>
</evidence>
<dbReference type="PANTHER" id="PTHR43701">
    <property type="entry name" value="MEMBRANE TRANSPORTER PROTEIN MJ0441-RELATED"/>
    <property type="match status" value="1"/>
</dbReference>
<evidence type="ECO:0000256" key="4">
    <source>
        <dbReference type="ARBA" id="ARBA00023136"/>
    </source>
</evidence>
<keyword evidence="7" id="KW-1185">Reference proteome</keyword>
<dbReference type="PANTHER" id="PTHR43701:SF5">
    <property type="entry name" value="MEMBRANE TRANSPORTER PROTEIN-RELATED"/>
    <property type="match status" value="1"/>
</dbReference>
<evidence type="ECO:0000256" key="3">
    <source>
        <dbReference type="ARBA" id="ARBA00022989"/>
    </source>
</evidence>
<comment type="similarity">
    <text evidence="5">Belongs to the 4-toluene sulfonate uptake permease (TSUP) (TC 2.A.102) family.</text>
</comment>
<dbReference type="Pfam" id="PF01925">
    <property type="entry name" value="TauE"/>
    <property type="match status" value="1"/>
</dbReference>
<dbReference type="InterPro" id="IPR051598">
    <property type="entry name" value="TSUP/Inactive_protease-like"/>
</dbReference>
<proteinExistence type="inferred from homology"/>